<dbReference type="CDD" id="cd00303">
    <property type="entry name" value="retropepsin_like"/>
    <property type="match status" value="1"/>
</dbReference>
<gene>
    <name evidence="3" type="primary">LOC107919390</name>
</gene>
<reference evidence="2" key="1">
    <citation type="journal article" date="2020" name="Nat. Genet.">
        <title>Genomic diversifications of five Gossypium allopolyploid species and their impact on cotton improvement.</title>
        <authorList>
            <person name="Chen Z.J."/>
            <person name="Sreedasyam A."/>
            <person name="Ando A."/>
            <person name="Song Q."/>
            <person name="De Santiago L.M."/>
            <person name="Hulse-Kemp A.M."/>
            <person name="Ding M."/>
            <person name="Ye W."/>
            <person name="Kirkbride R.C."/>
            <person name="Jenkins J."/>
            <person name="Plott C."/>
            <person name="Lovell J."/>
            <person name="Lin Y.M."/>
            <person name="Vaughn R."/>
            <person name="Liu B."/>
            <person name="Simpson S."/>
            <person name="Scheffler B.E."/>
            <person name="Wen L."/>
            <person name="Saski C.A."/>
            <person name="Grover C.E."/>
            <person name="Hu G."/>
            <person name="Conover J.L."/>
            <person name="Carlson J.W."/>
            <person name="Shu S."/>
            <person name="Boston L.B."/>
            <person name="Williams M."/>
            <person name="Peterson D.G."/>
            <person name="McGee K."/>
            <person name="Jones D.C."/>
            <person name="Wendel J.F."/>
            <person name="Stelly D.M."/>
            <person name="Grimwood J."/>
            <person name="Schmutz J."/>
        </authorList>
    </citation>
    <scope>NUCLEOTIDE SEQUENCE [LARGE SCALE GENOMIC DNA]</scope>
    <source>
        <strain evidence="2">cv. TM-1</strain>
    </source>
</reference>
<evidence type="ECO:0000313" key="3">
    <source>
        <dbReference type="RefSeq" id="XP_040964518.1"/>
    </source>
</evidence>
<name>A0ABM3BBU5_GOSHI</name>
<dbReference type="Proteomes" id="UP000818029">
    <property type="component" value="Chromosome D13"/>
</dbReference>
<dbReference type="PANTHER" id="PTHR32108">
    <property type="entry name" value="DNA-DIRECTED RNA POLYMERASE SUBUNIT ALPHA"/>
    <property type="match status" value="1"/>
</dbReference>
<dbReference type="PROSITE" id="PS50174">
    <property type="entry name" value="G_PATCH"/>
    <property type="match status" value="1"/>
</dbReference>
<dbReference type="InterPro" id="IPR021109">
    <property type="entry name" value="Peptidase_aspartic_dom_sf"/>
</dbReference>
<organism evidence="2 3">
    <name type="scientific">Gossypium hirsutum</name>
    <name type="common">Upland cotton</name>
    <name type="synonym">Gossypium mexicanum</name>
    <dbReference type="NCBI Taxonomy" id="3635"/>
    <lineage>
        <taxon>Eukaryota</taxon>
        <taxon>Viridiplantae</taxon>
        <taxon>Streptophyta</taxon>
        <taxon>Embryophyta</taxon>
        <taxon>Tracheophyta</taxon>
        <taxon>Spermatophyta</taxon>
        <taxon>Magnoliopsida</taxon>
        <taxon>eudicotyledons</taxon>
        <taxon>Gunneridae</taxon>
        <taxon>Pentapetalae</taxon>
        <taxon>rosids</taxon>
        <taxon>malvids</taxon>
        <taxon>Malvales</taxon>
        <taxon>Malvaceae</taxon>
        <taxon>Malvoideae</taxon>
        <taxon>Gossypium</taxon>
    </lineage>
</organism>
<evidence type="ECO:0000259" key="1">
    <source>
        <dbReference type="PROSITE" id="PS50174"/>
    </source>
</evidence>
<accession>A0ABM3BBU5</accession>
<protein>
    <recommendedName>
        <fullName evidence="1">G-patch domain-containing protein</fullName>
    </recommendedName>
</protein>
<dbReference type="InterPro" id="IPR000467">
    <property type="entry name" value="G_patch_dom"/>
</dbReference>
<reference evidence="3" key="2">
    <citation type="submission" date="2025-08" db="UniProtKB">
        <authorList>
            <consortium name="RefSeq"/>
        </authorList>
    </citation>
    <scope>IDENTIFICATION</scope>
</reference>
<dbReference type="PANTHER" id="PTHR32108:SF5">
    <property type="entry name" value="DYNACTIN SUBUNIT 1-LIKE"/>
    <property type="match status" value="1"/>
</dbReference>
<dbReference type="GeneID" id="107919390"/>
<keyword evidence="2" id="KW-1185">Reference proteome</keyword>
<sequence>MSFRELYQNLFNAHVVSPYHLKPLQPPYPKWYDGNAQCDYHAGVVGHSIEYCTAFKKLVKRLISMGVVKVDDSSSTENPLPNHNENAVNMIGGNMGRKIKEDTAEVKIPLRWIWKNMVERGLLVLDSERSFEEVENYCEFHHEEGHEIQECIEFKALVQGLMDNKEMKFYEEAKEEGSICTSESTKVPRVTQPVVIISQPRNDEVRAPVMPRIIIKKPATFSYQDSRKVPWNYECNTTVLGMETTKDQDESADPEHVKGRAIIVEQEGKIAKLVLSINEPVKEEEAVEFLKFLKHSEYIVVEQLHKKLARIFVLTLLLNSEVHRSALMRMLNETYVANDISVSKLDRLVNNISADNFIFFNDDEIPPRGVGSTKALHITAQCKGHILPGVLINNGLALNVLPLFTLNRLPINSLHMKTCQNMVRAFDGTERKVMGRIEIPLLIGPTVYEVDFIVMDIKPSYNFLSGRPWIDSAGAVLSSLHQKLKLVSEGRLMTINAEEDIIAAVSNEMPYMETNDESIECSFRSLEFVNVAFTPEGSKILVSKLSKTTEMGLQLLVGKGALPGKGLGRYLQGRIEVSVLKGKQDHFGLG</sequence>
<proteinExistence type="predicted"/>
<dbReference type="Gene3D" id="2.40.70.10">
    <property type="entry name" value="Acid Proteases"/>
    <property type="match status" value="1"/>
</dbReference>
<feature type="domain" description="G-patch" evidence="1">
    <location>
        <begin position="548"/>
        <end position="590"/>
    </location>
</feature>
<evidence type="ECO:0000313" key="2">
    <source>
        <dbReference type="Proteomes" id="UP000818029"/>
    </source>
</evidence>
<dbReference type="RefSeq" id="XP_040964518.1">
    <property type="nucleotide sequence ID" value="XM_041108584.1"/>
</dbReference>